<dbReference type="SUPFAM" id="SSF48208">
    <property type="entry name" value="Six-hairpin glycosidases"/>
    <property type="match status" value="1"/>
</dbReference>
<dbReference type="Pfam" id="PF00942">
    <property type="entry name" value="CBM_3"/>
    <property type="match status" value="2"/>
</dbReference>
<dbReference type="GO" id="GO:0004553">
    <property type="term" value="F:hydrolase activity, hydrolyzing O-glycosyl compounds"/>
    <property type="evidence" value="ECO:0007669"/>
    <property type="project" value="InterPro"/>
</dbReference>
<feature type="domain" description="CBM3" evidence="5">
    <location>
        <begin position="531"/>
        <end position="692"/>
    </location>
</feature>
<dbReference type="GO" id="GO:0000272">
    <property type="term" value="P:polysaccharide catabolic process"/>
    <property type="evidence" value="ECO:0007669"/>
    <property type="project" value="UniProtKB-KW"/>
</dbReference>
<dbReference type="InterPro" id="IPR012341">
    <property type="entry name" value="6hp_glycosidase-like_sf"/>
</dbReference>
<keyword evidence="3" id="KW-0326">Glycosidase</keyword>
<dbReference type="RefSeq" id="WP_092560408.1">
    <property type="nucleotide sequence ID" value="NZ_FOYZ01000006.1"/>
</dbReference>
<dbReference type="PROSITE" id="PS51172">
    <property type="entry name" value="CBM3"/>
    <property type="match status" value="2"/>
</dbReference>
<dbReference type="AlphaFoldDB" id="A0A1I6JQ59"/>
<dbReference type="Proteomes" id="UP000199659">
    <property type="component" value="Unassembled WGS sequence"/>
</dbReference>
<dbReference type="Gene3D" id="1.50.10.10">
    <property type="match status" value="1"/>
</dbReference>
<organism evidence="6 7">
    <name type="scientific">Anaeromicropila populeti</name>
    <dbReference type="NCBI Taxonomy" id="37658"/>
    <lineage>
        <taxon>Bacteria</taxon>
        <taxon>Bacillati</taxon>
        <taxon>Bacillota</taxon>
        <taxon>Clostridia</taxon>
        <taxon>Lachnospirales</taxon>
        <taxon>Lachnospiraceae</taxon>
        <taxon>Anaeromicropila</taxon>
    </lineage>
</organism>
<dbReference type="InterPro" id="IPR001956">
    <property type="entry name" value="CBM3"/>
</dbReference>
<keyword evidence="1" id="KW-0378">Hydrolase</keyword>
<evidence type="ECO:0000259" key="5">
    <source>
        <dbReference type="PROSITE" id="PS51172"/>
    </source>
</evidence>
<evidence type="ECO:0000256" key="4">
    <source>
        <dbReference type="ARBA" id="ARBA00023326"/>
    </source>
</evidence>
<name>A0A1I6JQ59_9FIRM</name>
<dbReference type="SUPFAM" id="SSF49384">
    <property type="entry name" value="Carbohydrate-binding domain"/>
    <property type="match status" value="2"/>
</dbReference>
<dbReference type="SMART" id="SM01067">
    <property type="entry name" value="CBM_3"/>
    <property type="match status" value="2"/>
</dbReference>
<dbReference type="GO" id="GO:0030248">
    <property type="term" value="F:cellulose binding"/>
    <property type="evidence" value="ECO:0007669"/>
    <property type="project" value="InterPro"/>
</dbReference>
<dbReference type="PANTHER" id="PTHR22298">
    <property type="entry name" value="ENDO-1,4-BETA-GLUCANASE"/>
    <property type="match status" value="1"/>
</dbReference>
<dbReference type="STRING" id="37658.SAMN05661086_01862"/>
<sequence>MKGKIKKRGIVGVLVTSMILGLGGVPGRTVEAGPTETPFNYAEAFQKSMYFYDANMCGEYEGELAWRGDCHLEDSEIPLVPMGDTLKGTNMSAAFIADNMETLDPDGDGCVDLQGGYHDAGDHVKFGLPQSYAGATLGWGYYEFRDAYVKISEQDHIENILRHFNDYFLRCTFRNEDGEVVAFAYQVGEGTSDHCYWGPPELQTTDRPAWFATTETPASDQCAGAAAALAINYLNFKDTDPQYAEKSLDTAIALYEFAKENRGLGYSGGFYNSSFDEDEMSWAAVWLNIATGEQQYITDITAVDASGNYIGYMGKILNSSSDTWQNIWVHSWDTVWGGVFAKLAPITNSPQHWYFFRWNIEYWSGVPHQDTTDQTFMAATPDNFKVISTWGSCRYNTAAQLCALVYNKYKTNQDFVNWCKDQMDYILGDNPMNRCYMVGYSDISAVNPHHRAAHGSLTNSMLDPAVQRHTLWGALVGGPDATDHHEDITTDFVYNEVAVDYNAGFVGALAALYLIYGQDQEPLENFPPQETDAMPYFASAKLEQENGERTQVTVTINNDTSLPPKVVSTLKARYYFDISELLEAGQSVSDIDIQVMYDQALISDGKATGISDPIAWDEENGIYYIELDWTGDSFHGSRQIHFAIVPGMDSQWKVHWDPTNDWSRQGITDVDAVNSYIPVYLDNELVYGSEPEKGVLVEDFNVAVTAPEAGTIVDCIDGSKTVDLSAAVTGKIEAVSLVEFYVNGEKIGEDATAPYTTSYFIDKTAVDSAKKNYEITAKVISTTGKSAESSGVIISAVFIAPQESVIDITSPIPGAILDVTQGVNSVAVVAEQTEELAGKTIEKIAVYADGVKIGESAGNKCSAAYIAPDSYGPQPDGYITVKFTAIALLDDGSEMEADPYTLSVKLPVKTVDVEGLTLTANGVSAPSTCTIQEKIKLANTGSQNIDLSKVTVRYYFTKEANVSQQMICDHAGMTFNGAPWYLDATANVKGRFASLSPAANADTYCEIYFSDLNNTLNPNQSIDCDLRIVNSDWSFFNQENDYSYLSNENIVVYYDGVVISGVEPK</sequence>
<dbReference type="Pfam" id="PF17957">
    <property type="entry name" value="Big_7"/>
    <property type="match status" value="1"/>
</dbReference>
<reference evidence="6 7" key="1">
    <citation type="submission" date="2016-10" db="EMBL/GenBank/DDBJ databases">
        <authorList>
            <person name="de Groot N.N."/>
        </authorList>
    </citation>
    <scope>NUCLEOTIDE SEQUENCE [LARGE SCALE GENOMIC DNA]</scope>
    <source>
        <strain evidence="6 7">743A</strain>
    </source>
</reference>
<feature type="domain" description="CBM3" evidence="5">
    <location>
        <begin position="911"/>
        <end position="1065"/>
    </location>
</feature>
<evidence type="ECO:0000313" key="7">
    <source>
        <dbReference type="Proteomes" id="UP000199659"/>
    </source>
</evidence>
<evidence type="ECO:0000256" key="3">
    <source>
        <dbReference type="ARBA" id="ARBA00023295"/>
    </source>
</evidence>
<keyword evidence="7" id="KW-1185">Reference proteome</keyword>
<dbReference type="InterPro" id="IPR008928">
    <property type="entry name" value="6-hairpin_glycosidase_sf"/>
</dbReference>
<keyword evidence="4" id="KW-0624">Polysaccharide degradation</keyword>
<protein>
    <submittedName>
        <fullName evidence="6">Cellulose binding domain-containing protein</fullName>
    </submittedName>
</protein>
<evidence type="ECO:0000313" key="6">
    <source>
        <dbReference type="EMBL" id="SFR81084.1"/>
    </source>
</evidence>
<dbReference type="InterPro" id="IPR036966">
    <property type="entry name" value="CBM3_sf"/>
</dbReference>
<proteinExistence type="predicted"/>
<dbReference type="Gene3D" id="2.60.40.710">
    <property type="entry name" value="Endoglucanase-like"/>
    <property type="match status" value="2"/>
</dbReference>
<dbReference type="InterPro" id="IPR013783">
    <property type="entry name" value="Ig-like_fold"/>
</dbReference>
<gene>
    <name evidence="6" type="ORF">SAMN05661086_01862</name>
</gene>
<dbReference type="InterPro" id="IPR001701">
    <property type="entry name" value="Glyco_hydro_9"/>
</dbReference>
<evidence type="ECO:0000256" key="2">
    <source>
        <dbReference type="ARBA" id="ARBA00023277"/>
    </source>
</evidence>
<dbReference type="OrthoDB" id="9758662at2"/>
<dbReference type="EMBL" id="FOYZ01000006">
    <property type="protein sequence ID" value="SFR81084.1"/>
    <property type="molecule type" value="Genomic_DNA"/>
</dbReference>
<accession>A0A1I6JQ59</accession>
<keyword evidence="2" id="KW-0119">Carbohydrate metabolism</keyword>
<dbReference type="InterPro" id="IPR008965">
    <property type="entry name" value="CBM2/CBM3_carb-bd_dom_sf"/>
</dbReference>
<evidence type="ECO:0000256" key="1">
    <source>
        <dbReference type="ARBA" id="ARBA00022801"/>
    </source>
</evidence>
<dbReference type="Pfam" id="PF00759">
    <property type="entry name" value="Glyco_hydro_9"/>
    <property type="match status" value="1"/>
</dbReference>
<dbReference type="Gene3D" id="2.60.40.10">
    <property type="entry name" value="Immunoglobulins"/>
    <property type="match status" value="1"/>
</dbReference>